<feature type="chain" id="PRO_5038994900" evidence="2">
    <location>
        <begin position="22"/>
        <end position="501"/>
    </location>
</feature>
<evidence type="ECO:0000256" key="1">
    <source>
        <dbReference type="SAM" id="MobiDB-lite"/>
    </source>
</evidence>
<dbReference type="GO" id="GO:0031012">
    <property type="term" value="C:extracellular matrix"/>
    <property type="evidence" value="ECO:0007669"/>
    <property type="project" value="TreeGrafter"/>
</dbReference>
<dbReference type="InterPro" id="IPR008160">
    <property type="entry name" value="Collagen"/>
</dbReference>
<feature type="region of interest" description="Disordered" evidence="1">
    <location>
        <begin position="424"/>
        <end position="501"/>
    </location>
</feature>
<dbReference type="Proteomes" id="UP000828390">
    <property type="component" value="Unassembled WGS sequence"/>
</dbReference>
<dbReference type="EMBL" id="JAIWYP010000013">
    <property type="protein sequence ID" value="KAH3715672.1"/>
    <property type="molecule type" value="Genomic_DNA"/>
</dbReference>
<dbReference type="GO" id="GO:0030198">
    <property type="term" value="P:extracellular matrix organization"/>
    <property type="evidence" value="ECO:0007669"/>
    <property type="project" value="TreeGrafter"/>
</dbReference>
<proteinExistence type="predicted"/>
<accession>A0A9D4C204</accession>
<reference evidence="3" key="1">
    <citation type="journal article" date="2019" name="bioRxiv">
        <title>The Genome of the Zebra Mussel, Dreissena polymorpha: A Resource for Invasive Species Research.</title>
        <authorList>
            <person name="McCartney M.A."/>
            <person name="Auch B."/>
            <person name="Kono T."/>
            <person name="Mallez S."/>
            <person name="Zhang Y."/>
            <person name="Obille A."/>
            <person name="Becker A."/>
            <person name="Abrahante J.E."/>
            <person name="Garbe J."/>
            <person name="Badalamenti J.P."/>
            <person name="Herman A."/>
            <person name="Mangelson H."/>
            <person name="Liachko I."/>
            <person name="Sullivan S."/>
            <person name="Sone E.D."/>
            <person name="Koren S."/>
            <person name="Silverstein K.A.T."/>
            <person name="Beckman K.B."/>
            <person name="Gohl D.M."/>
        </authorList>
    </citation>
    <scope>NUCLEOTIDE SEQUENCE</scope>
    <source>
        <strain evidence="3">Duluth1</strain>
        <tissue evidence="3">Whole animal</tissue>
    </source>
</reference>
<feature type="region of interest" description="Disordered" evidence="1">
    <location>
        <begin position="111"/>
        <end position="142"/>
    </location>
</feature>
<reference evidence="3" key="2">
    <citation type="submission" date="2020-11" db="EMBL/GenBank/DDBJ databases">
        <authorList>
            <person name="McCartney M.A."/>
            <person name="Auch B."/>
            <person name="Kono T."/>
            <person name="Mallez S."/>
            <person name="Becker A."/>
            <person name="Gohl D.M."/>
            <person name="Silverstein K.A.T."/>
            <person name="Koren S."/>
            <person name="Bechman K.B."/>
            <person name="Herman A."/>
            <person name="Abrahante J.E."/>
            <person name="Garbe J."/>
        </authorList>
    </citation>
    <scope>NUCLEOTIDE SEQUENCE</scope>
    <source>
        <strain evidence="3">Duluth1</strain>
        <tissue evidence="3">Whole animal</tissue>
    </source>
</reference>
<feature type="signal peptide" evidence="2">
    <location>
        <begin position="1"/>
        <end position="21"/>
    </location>
</feature>
<protein>
    <submittedName>
        <fullName evidence="3">Uncharacterized protein</fullName>
    </submittedName>
</protein>
<feature type="compositionally biased region" description="Acidic residues" evidence="1">
    <location>
        <begin position="457"/>
        <end position="479"/>
    </location>
</feature>
<organism evidence="3 4">
    <name type="scientific">Dreissena polymorpha</name>
    <name type="common">Zebra mussel</name>
    <name type="synonym">Mytilus polymorpha</name>
    <dbReference type="NCBI Taxonomy" id="45954"/>
    <lineage>
        <taxon>Eukaryota</taxon>
        <taxon>Metazoa</taxon>
        <taxon>Spiralia</taxon>
        <taxon>Lophotrochozoa</taxon>
        <taxon>Mollusca</taxon>
        <taxon>Bivalvia</taxon>
        <taxon>Autobranchia</taxon>
        <taxon>Heteroconchia</taxon>
        <taxon>Euheterodonta</taxon>
        <taxon>Imparidentia</taxon>
        <taxon>Neoheterodontei</taxon>
        <taxon>Myida</taxon>
        <taxon>Dreissenoidea</taxon>
        <taxon>Dreissenidae</taxon>
        <taxon>Dreissena</taxon>
    </lineage>
</organism>
<feature type="compositionally biased region" description="Low complexity" evidence="1">
    <location>
        <begin position="123"/>
        <end position="132"/>
    </location>
</feature>
<name>A0A9D4C204_DREPO</name>
<dbReference type="PANTHER" id="PTHR24023:SF1109">
    <property type="entry name" value="COLLAGEN ALPHA-4(IV) CHAIN-LIKE"/>
    <property type="match status" value="1"/>
</dbReference>
<keyword evidence="2" id="KW-0732">Signal</keyword>
<evidence type="ECO:0000256" key="2">
    <source>
        <dbReference type="SAM" id="SignalP"/>
    </source>
</evidence>
<sequence length="501" mass="53462">MASAPVRTLCILSCIISLTLGFGFTLSGGEHSDYEASVAELEAILQDEVRQLHGWLDRIREIEVLMVHVKREKSDVLRRRRRNLPDPRLGMFVGRVGPPGFPGPQGIPGKIGLRGHKGEKGPRGNPGLRGPPGSYGHPGWRGPPGFIGHTGDKGDNGFQGFNGITGLRGDVGWVGENGQHGHRGPPGEYGHVGFLGMPGPPGPRGHVGEIGFIGPPGQIGSTGLPGPVGEYGEPGETGEWGFEGPEGPRGPKGHQGERGDVGDLGPWGPVGTPGPMYDPYAAMLQPAQFLAGPPLGTNTSCNTTDDGLSNCSWLEGDQHAMAAQTGTKHSMPVYRNPPPGAQVLPVEAVPMLGKATYMHAPPPGPKVAAYYPADMVHDVRYYEEEKDILTEAEYFKMIKEYEQKLAAEAEAKKDATEISVHREENGDIVELTTTHGGLRVTGSKNSDTSSESANVQESDDVEEEADDDTTESDAEEDEHGEGWTSVIAQTTTSSTDVYYEE</sequence>
<keyword evidence="4" id="KW-1185">Reference proteome</keyword>
<dbReference type="GO" id="GO:0005615">
    <property type="term" value="C:extracellular space"/>
    <property type="evidence" value="ECO:0007669"/>
    <property type="project" value="TreeGrafter"/>
</dbReference>
<dbReference type="AlphaFoldDB" id="A0A9D4C204"/>
<gene>
    <name evidence="3" type="ORF">DPMN_058384</name>
</gene>
<evidence type="ECO:0000313" key="4">
    <source>
        <dbReference type="Proteomes" id="UP000828390"/>
    </source>
</evidence>
<dbReference type="Pfam" id="PF01391">
    <property type="entry name" value="Collagen"/>
    <property type="match status" value="2"/>
</dbReference>
<feature type="region of interest" description="Disordered" evidence="1">
    <location>
        <begin position="242"/>
        <end position="264"/>
    </location>
</feature>
<feature type="compositionally biased region" description="Polar residues" evidence="1">
    <location>
        <begin position="486"/>
        <end position="501"/>
    </location>
</feature>
<dbReference type="GO" id="GO:0030020">
    <property type="term" value="F:extracellular matrix structural constituent conferring tensile strength"/>
    <property type="evidence" value="ECO:0007669"/>
    <property type="project" value="TreeGrafter"/>
</dbReference>
<evidence type="ECO:0000313" key="3">
    <source>
        <dbReference type="EMBL" id="KAH3715672.1"/>
    </source>
</evidence>
<dbReference type="InterPro" id="IPR050149">
    <property type="entry name" value="Collagen_superfamily"/>
</dbReference>
<dbReference type="OrthoDB" id="6160364at2759"/>
<feature type="compositionally biased region" description="Polar residues" evidence="1">
    <location>
        <begin position="442"/>
        <end position="456"/>
    </location>
</feature>
<comment type="caution">
    <text evidence="3">The sequence shown here is derived from an EMBL/GenBank/DDBJ whole genome shotgun (WGS) entry which is preliminary data.</text>
</comment>
<dbReference type="PANTHER" id="PTHR24023">
    <property type="entry name" value="COLLAGEN ALPHA"/>
    <property type="match status" value="1"/>
</dbReference>